<evidence type="ECO:0000256" key="5">
    <source>
        <dbReference type="ARBA" id="ARBA00023136"/>
    </source>
</evidence>
<dbReference type="PANTHER" id="PTHR44757">
    <property type="entry name" value="DIGUANYLATE CYCLASE DGCP"/>
    <property type="match status" value="1"/>
</dbReference>
<comment type="caution">
    <text evidence="11">The sequence shown here is derived from an EMBL/GenBank/DDBJ whole genome shotgun (WGS) entry which is preliminary data.</text>
</comment>
<evidence type="ECO:0000256" key="6">
    <source>
        <dbReference type="ARBA" id="ARBA00051114"/>
    </source>
</evidence>
<evidence type="ECO:0000256" key="3">
    <source>
        <dbReference type="ARBA" id="ARBA00022692"/>
    </source>
</evidence>
<dbReference type="CDD" id="cd01949">
    <property type="entry name" value="GGDEF"/>
    <property type="match status" value="1"/>
</dbReference>
<dbReference type="InterPro" id="IPR035919">
    <property type="entry name" value="EAL_sf"/>
</dbReference>
<evidence type="ECO:0000256" key="7">
    <source>
        <dbReference type="SAM" id="Phobius"/>
    </source>
</evidence>
<dbReference type="InterPro" id="IPR006189">
    <property type="entry name" value="CHASE_dom"/>
</dbReference>
<reference evidence="11 12" key="1">
    <citation type="submission" date="2020-04" db="EMBL/GenBank/DDBJ databases">
        <title>Zoogloea sp. G-4-1-14 isolated from soil.</title>
        <authorList>
            <person name="Dahal R.H."/>
        </authorList>
    </citation>
    <scope>NUCLEOTIDE SEQUENCE [LARGE SCALE GENOMIC DNA]</scope>
    <source>
        <strain evidence="11 12">G-4-1-14</strain>
    </source>
</reference>
<feature type="domain" description="EAL" evidence="9">
    <location>
        <begin position="848"/>
        <end position="1102"/>
    </location>
</feature>
<dbReference type="Pfam" id="PF05231">
    <property type="entry name" value="MASE1"/>
    <property type="match status" value="1"/>
</dbReference>
<evidence type="ECO:0000313" key="12">
    <source>
        <dbReference type="Proteomes" id="UP000580043"/>
    </source>
</evidence>
<feature type="transmembrane region" description="Helical" evidence="7">
    <location>
        <begin position="59"/>
        <end position="77"/>
    </location>
</feature>
<keyword evidence="2" id="KW-1003">Cell membrane</keyword>
<evidence type="ECO:0000259" key="8">
    <source>
        <dbReference type="PROSITE" id="PS50839"/>
    </source>
</evidence>
<dbReference type="SMART" id="SM00267">
    <property type="entry name" value="GGDEF"/>
    <property type="match status" value="1"/>
</dbReference>
<evidence type="ECO:0000256" key="1">
    <source>
        <dbReference type="ARBA" id="ARBA00004651"/>
    </source>
</evidence>
<dbReference type="PROSITE" id="PS50839">
    <property type="entry name" value="CHASE"/>
    <property type="match status" value="1"/>
</dbReference>
<dbReference type="GO" id="GO:0071732">
    <property type="term" value="P:cellular response to nitric oxide"/>
    <property type="evidence" value="ECO:0007669"/>
    <property type="project" value="UniProtKB-ARBA"/>
</dbReference>
<dbReference type="Proteomes" id="UP000580043">
    <property type="component" value="Unassembled WGS sequence"/>
</dbReference>
<evidence type="ECO:0000259" key="10">
    <source>
        <dbReference type="PROSITE" id="PS50887"/>
    </source>
</evidence>
<dbReference type="FunFam" id="3.20.20.450:FF:000001">
    <property type="entry name" value="Cyclic di-GMP phosphodiesterase yahA"/>
    <property type="match status" value="1"/>
</dbReference>
<evidence type="ECO:0000313" key="11">
    <source>
        <dbReference type="EMBL" id="NML25429.1"/>
    </source>
</evidence>
<keyword evidence="12" id="KW-1185">Reference proteome</keyword>
<dbReference type="SUPFAM" id="SSF141868">
    <property type="entry name" value="EAL domain-like"/>
    <property type="match status" value="1"/>
</dbReference>
<dbReference type="InterPro" id="IPR007895">
    <property type="entry name" value="MASE1"/>
</dbReference>
<dbReference type="SUPFAM" id="SSF55073">
    <property type="entry name" value="Nucleotide cyclase"/>
    <property type="match status" value="1"/>
</dbReference>
<keyword evidence="5 7" id="KW-0472">Membrane</keyword>
<dbReference type="Gene3D" id="3.20.20.450">
    <property type="entry name" value="EAL domain"/>
    <property type="match status" value="1"/>
</dbReference>
<dbReference type="PROSITE" id="PS50883">
    <property type="entry name" value="EAL"/>
    <property type="match status" value="1"/>
</dbReference>
<keyword evidence="4 7" id="KW-1133">Transmembrane helix</keyword>
<feature type="transmembrane region" description="Helical" evidence="7">
    <location>
        <begin position="83"/>
        <end position="104"/>
    </location>
</feature>
<dbReference type="Gene3D" id="3.30.70.270">
    <property type="match status" value="1"/>
</dbReference>
<dbReference type="Gene3D" id="3.30.450.20">
    <property type="entry name" value="PAS domain"/>
    <property type="match status" value="1"/>
</dbReference>
<dbReference type="FunFam" id="3.30.70.270:FF:000001">
    <property type="entry name" value="Diguanylate cyclase domain protein"/>
    <property type="match status" value="1"/>
</dbReference>
<sequence length="1106" mass="120424">MPLSTSTLRHLAGVAAAYTICGLLALHIAIPPGYVSPLYPAAGIALAAVLSFGRQIWPAIMAGAILTNIGAVLQTGLEGWAQVTPLIVGIGAVLQAFAGAALAQRWSRFPLDTAGPILRFLFLVGPVSCLIGASFGTSALVISGSLPLSEAAFTWWNWWAGDAVGILIATPLALAFIGQPRQDWAPRRLSIALPMLVALLILAALEIQVARWEQERLQTRFERDAHYLSSMLRKRFEDYTGVLQATERVMVAAPGMDQQGFQEFAAPWLARFDGLQAIGWIPHVSASGRAAFEAAARASASTPDFMIRDRDRQNILHPAAARSDYYPIRFIAPLESNRRALGVNVLSVPNAVEAVHRSLGSGKAASTRAFELTQETEGKLGVVVYQRTTGPITGSTSQTGPSGPPQGIAFVALRIEDAVQSVLRHYPMPGMVYCLTERAPDAPLGHRLAGHENCPATDETAPGGIEPWVDSFDFAGRRWSISFSVTPGYSTLYRGWEAWILLAIGLLSTGMLGAFLLSSTGRARRIEEMVQQRTQELADATRRLRTQQAMLTHAERIARLGSWEVDPVSERGHGSAELFTILGLPYRESLSLTDLKNAAHPDDRITLEEAFEQMKHGQAAASLDIRVPLGDGALPERMVHFTIEAGDRSDGDKPLRGTAQDVTASRAAEAHIHYLAHYDMLTGLPNRSLWASRAEQALAIARRNHLRMGVLFLDLDNFKKINDTLGHPVGDRLLAAAAQRLALCLREEDVLARLGGDEFVVLLPQIHTGDDAAIVARKLIGSLTRPFDIDGQELSTSTSIGIALYPANGADVDILLKHADTAMYDAKSAGRNDFRFFTPDMNNRAYARLMLENALRHALEREELELDYQPQWAMPGQRLIGVEALVRWNHPERGRISPAEFIPLAEETGLIQSIGDWVLHEACRQQAAWQAAGLPPLTIAVNISALQFRRADFAGHVRQVFADSGVSPSHFELEITESALMQPSVETEAQFASLRKLGLGLALDDFGTGYSSLSYLKRLPLTRLKIDRSFVRDLPGDPEDAAIATATLSIARDLGLEVVAEGVETEAQRDFLLERQCAVMQGYLFSRPLPATAITELLASQAHAPA</sequence>
<gene>
    <name evidence="11" type="ORF">HHL15_06725</name>
</gene>
<comment type="subcellular location">
    <subcellularLocation>
        <location evidence="1">Cell membrane</location>
        <topology evidence="1">Multi-pass membrane protein</topology>
    </subcellularLocation>
</comment>
<dbReference type="SMART" id="SM01079">
    <property type="entry name" value="CHASE"/>
    <property type="match status" value="1"/>
</dbReference>
<dbReference type="RefSeq" id="WP_169145068.1">
    <property type="nucleotide sequence ID" value="NZ_JABBGA010000004.1"/>
</dbReference>
<dbReference type="GO" id="GO:0071111">
    <property type="term" value="F:cyclic-guanylate-specific phosphodiesterase activity"/>
    <property type="evidence" value="ECO:0007669"/>
    <property type="project" value="UniProtKB-EC"/>
</dbReference>
<dbReference type="Pfam" id="PF00990">
    <property type="entry name" value="GGDEF"/>
    <property type="match status" value="1"/>
</dbReference>
<dbReference type="Pfam" id="PF03924">
    <property type="entry name" value="CHASE"/>
    <property type="match status" value="1"/>
</dbReference>
<dbReference type="InterPro" id="IPR042240">
    <property type="entry name" value="CHASE_sf"/>
</dbReference>
<dbReference type="EMBL" id="JABBGA010000004">
    <property type="protein sequence ID" value="NML25429.1"/>
    <property type="molecule type" value="Genomic_DNA"/>
</dbReference>
<accession>A0A848G2P7</accession>
<evidence type="ECO:0000256" key="2">
    <source>
        <dbReference type="ARBA" id="ARBA00022475"/>
    </source>
</evidence>
<feature type="transmembrane region" description="Helical" evidence="7">
    <location>
        <begin position="116"/>
        <end position="136"/>
    </location>
</feature>
<protein>
    <submittedName>
        <fullName evidence="11">EAL domain-containing protein</fullName>
    </submittedName>
</protein>
<dbReference type="InterPro" id="IPR043128">
    <property type="entry name" value="Rev_trsase/Diguanyl_cyclase"/>
</dbReference>
<comment type="catalytic activity">
    <reaction evidence="6">
        <text>3',3'-c-di-GMP + H2O = 5'-phosphoguanylyl(3'-&gt;5')guanosine + H(+)</text>
        <dbReference type="Rhea" id="RHEA:24902"/>
        <dbReference type="ChEBI" id="CHEBI:15377"/>
        <dbReference type="ChEBI" id="CHEBI:15378"/>
        <dbReference type="ChEBI" id="CHEBI:58754"/>
        <dbReference type="ChEBI" id="CHEBI:58805"/>
        <dbReference type="EC" id="3.1.4.52"/>
    </reaction>
    <physiologicalReaction direction="left-to-right" evidence="6">
        <dbReference type="Rhea" id="RHEA:24903"/>
    </physiologicalReaction>
</comment>
<evidence type="ECO:0000259" key="9">
    <source>
        <dbReference type="PROSITE" id="PS50883"/>
    </source>
</evidence>
<feature type="transmembrane region" description="Helical" evidence="7">
    <location>
        <begin position="12"/>
        <end position="30"/>
    </location>
</feature>
<dbReference type="InterPro" id="IPR052155">
    <property type="entry name" value="Biofilm_reg_signaling"/>
</dbReference>
<dbReference type="NCBIfam" id="TIGR00254">
    <property type="entry name" value="GGDEF"/>
    <property type="match status" value="1"/>
</dbReference>
<evidence type="ECO:0000256" key="4">
    <source>
        <dbReference type="ARBA" id="ARBA00022989"/>
    </source>
</evidence>
<dbReference type="Gene3D" id="3.30.450.350">
    <property type="entry name" value="CHASE domain"/>
    <property type="match status" value="1"/>
</dbReference>
<dbReference type="Pfam" id="PF00563">
    <property type="entry name" value="EAL"/>
    <property type="match status" value="1"/>
</dbReference>
<dbReference type="InterPro" id="IPR001633">
    <property type="entry name" value="EAL_dom"/>
</dbReference>
<dbReference type="GO" id="GO:0005886">
    <property type="term" value="C:plasma membrane"/>
    <property type="evidence" value="ECO:0007669"/>
    <property type="project" value="UniProtKB-SubCell"/>
</dbReference>
<name>A0A848G2P7_9RHOO</name>
<feature type="domain" description="GGDEF" evidence="10">
    <location>
        <begin position="706"/>
        <end position="839"/>
    </location>
</feature>
<dbReference type="AlphaFoldDB" id="A0A848G2P7"/>
<keyword evidence="3 7" id="KW-0812">Transmembrane</keyword>
<dbReference type="SMART" id="SM00052">
    <property type="entry name" value="EAL"/>
    <property type="match status" value="1"/>
</dbReference>
<feature type="transmembrane region" description="Helical" evidence="7">
    <location>
        <begin position="189"/>
        <end position="210"/>
    </location>
</feature>
<dbReference type="GO" id="GO:0007165">
    <property type="term" value="P:signal transduction"/>
    <property type="evidence" value="ECO:0007669"/>
    <property type="project" value="UniProtKB-ARBA"/>
</dbReference>
<feature type="domain" description="CHASE" evidence="8">
    <location>
        <begin position="252"/>
        <end position="422"/>
    </location>
</feature>
<dbReference type="CDD" id="cd01948">
    <property type="entry name" value="EAL"/>
    <property type="match status" value="1"/>
</dbReference>
<proteinExistence type="predicted"/>
<dbReference type="InterPro" id="IPR000160">
    <property type="entry name" value="GGDEF_dom"/>
</dbReference>
<dbReference type="PROSITE" id="PS50887">
    <property type="entry name" value="GGDEF"/>
    <property type="match status" value="1"/>
</dbReference>
<organism evidence="11 12">
    <name type="scientific">Zoogloea dura</name>
    <dbReference type="NCBI Taxonomy" id="2728840"/>
    <lineage>
        <taxon>Bacteria</taxon>
        <taxon>Pseudomonadati</taxon>
        <taxon>Pseudomonadota</taxon>
        <taxon>Betaproteobacteria</taxon>
        <taxon>Rhodocyclales</taxon>
        <taxon>Zoogloeaceae</taxon>
        <taxon>Zoogloea</taxon>
    </lineage>
</organism>
<feature type="transmembrane region" description="Helical" evidence="7">
    <location>
        <begin position="156"/>
        <end position="177"/>
    </location>
</feature>
<feature type="transmembrane region" description="Helical" evidence="7">
    <location>
        <begin position="498"/>
        <end position="517"/>
    </location>
</feature>
<dbReference type="PANTHER" id="PTHR44757:SF2">
    <property type="entry name" value="BIOFILM ARCHITECTURE MAINTENANCE PROTEIN MBAA"/>
    <property type="match status" value="1"/>
</dbReference>
<dbReference type="InterPro" id="IPR029787">
    <property type="entry name" value="Nucleotide_cyclase"/>
</dbReference>